<evidence type="ECO:0000256" key="1">
    <source>
        <dbReference type="SAM" id="MobiDB-lite"/>
    </source>
</evidence>
<sequence length="170" mass="19148">MSWPSGDGKPLTIEELKAKAKCENNNTNSNHVADSDSDTEPEVIPEPVKKTVKKTTRKPKKTETPNQEHFVKELDLYDLDESDSNDKCQEPVTEVIDFTETRLVIANICKELKSISTRISALKTVVKDLSFTDLPKNAMQAIKEVDKLRELLCNLGINVPVVKQQRKKAK</sequence>
<proteinExistence type="predicted"/>
<reference evidence="2" key="1">
    <citation type="journal article" date="2017" name="BMC Genomics">
        <title>Genomic characterization of two novel pathogenic avipoxviruses isolated from pacific shearwaters (Ardenna spp.).</title>
        <authorList>
            <person name="Sarker S."/>
            <person name="Das S."/>
            <person name="Lavers J.L."/>
            <person name="Hutton I."/>
            <person name="Helbig K."/>
            <person name="Imbery J."/>
            <person name="Upton C."/>
            <person name="Raidal S.R."/>
        </authorList>
    </citation>
    <scope>NUCLEOTIDE SEQUENCE [LARGE SCALE GENOMIC DNA]</scope>
    <source>
        <strain evidence="2">SWPV-2</strain>
    </source>
</reference>
<organism evidence="2">
    <name type="scientific">Shearwaterpox virus</name>
    <dbReference type="NCBI Taxonomy" id="1974596"/>
    <lineage>
        <taxon>Viruses</taxon>
        <taxon>Varidnaviria</taxon>
        <taxon>Bamfordvirae</taxon>
        <taxon>Nucleocytoviricota</taxon>
        <taxon>Pokkesviricetes</taxon>
        <taxon>Chitovirales</taxon>
        <taxon>Poxviridae</taxon>
        <taxon>Chordopoxvirinae</taxon>
        <taxon>Avipoxvirus</taxon>
        <taxon>Avipoxvirus canarypox</taxon>
        <taxon>Canarypox virus</taxon>
    </lineage>
</organism>
<dbReference type="EMBL" id="KX857215">
    <property type="protein sequence ID" value="ARE67413.1"/>
    <property type="molecule type" value="Genomic_DNA"/>
</dbReference>
<feature type="region of interest" description="Disordered" evidence="1">
    <location>
        <begin position="21"/>
        <end position="46"/>
    </location>
</feature>
<feature type="compositionally biased region" description="Polar residues" evidence="1">
    <location>
        <begin position="23"/>
        <end position="32"/>
    </location>
</feature>
<accession>A0A1V0QGE1</accession>
<name>A0A1V0QGE1_CNPV</name>
<dbReference type="Proteomes" id="UP000319767">
    <property type="component" value="Segment"/>
</dbReference>
<evidence type="ECO:0000313" key="2">
    <source>
        <dbReference type="EMBL" id="ARE67413.1"/>
    </source>
</evidence>
<protein>
    <submittedName>
        <fullName evidence="2">SWPV2-ORF176</fullName>
    </submittedName>
</protein>
<gene>
    <name evidence="2" type="primary">SWPV2-176</name>
</gene>